<dbReference type="AlphaFoldDB" id="E3KDH7"/>
<evidence type="ECO:0000256" key="1">
    <source>
        <dbReference type="SAM" id="MobiDB-lite"/>
    </source>
</evidence>
<feature type="region of interest" description="Disordered" evidence="1">
    <location>
        <begin position="57"/>
        <end position="216"/>
    </location>
</feature>
<reference key="1">
    <citation type="submission" date="2007-01" db="EMBL/GenBank/DDBJ databases">
        <title>The Genome Sequence of Puccinia graminis f. sp. tritici Strain CRL 75-36-700-3.</title>
        <authorList>
            <consortium name="The Broad Institute Genome Sequencing Platform"/>
            <person name="Birren B."/>
            <person name="Lander E."/>
            <person name="Galagan J."/>
            <person name="Nusbaum C."/>
            <person name="Devon K."/>
            <person name="Cuomo C."/>
            <person name="Jaffe D."/>
            <person name="Butler J."/>
            <person name="Alvarez P."/>
            <person name="Gnerre S."/>
            <person name="Grabherr M."/>
            <person name="Mauceli E."/>
            <person name="Brockman W."/>
            <person name="Young S."/>
            <person name="LaButti K."/>
            <person name="Sykes S."/>
            <person name="DeCaprio D."/>
            <person name="Crawford M."/>
            <person name="Koehrsen M."/>
            <person name="Engels R."/>
            <person name="Montgomery P."/>
            <person name="Pearson M."/>
            <person name="Howarth C."/>
            <person name="Larson L."/>
            <person name="White J."/>
            <person name="Zeng Q."/>
            <person name="Kodira C."/>
            <person name="Yandava C."/>
            <person name="Alvarado L."/>
            <person name="O'Leary S."/>
            <person name="Szabo L."/>
            <person name="Dean R."/>
            <person name="Schein J."/>
        </authorList>
    </citation>
    <scope>NUCLEOTIDE SEQUENCE</scope>
    <source>
        <strain>CRL 75-36-700-3</strain>
    </source>
</reference>
<dbReference type="OMA" id="LWRSMHP"/>
<sequence length="241" mass="26750">MNPAQQAIQIAAINQLLEGSGAVVDFQLPTEAQKTRGRPKGATNKPRTTKWELLEFKHVKKKRKKDESEAVKAKKQKLNNAKAAMKEFRKADQKALQKEEDEALEEEEQIEASEARKNSPQPSKRILPPRRAWVKAPPPAKIDLPPAKPNEAAPSTTEKEDSPPTKAGPAPKKKIRPIKTASLPAKDQPPSNEQPAVLPPKPFDENEPDEADSSFYRQYLPNIIKDSVKSILNPRSDGHCG</sequence>
<feature type="compositionally biased region" description="Basic and acidic residues" evidence="1">
    <location>
        <begin position="84"/>
        <end position="98"/>
    </location>
</feature>
<proteinExistence type="predicted"/>
<dbReference type="RefSeq" id="XP_003326832.1">
    <property type="nucleotide sequence ID" value="XM_003326784.1"/>
</dbReference>
<dbReference type="VEuPathDB" id="FungiDB:PGTG_08369"/>
<gene>
    <name evidence="2" type="ORF">PGTG_08369</name>
</gene>
<keyword evidence="3" id="KW-1185">Reference proteome</keyword>
<dbReference type="GeneID" id="10529791"/>
<protein>
    <submittedName>
        <fullName evidence="2">Uncharacterized protein</fullName>
    </submittedName>
</protein>
<dbReference type="Proteomes" id="UP000008783">
    <property type="component" value="Unassembled WGS sequence"/>
</dbReference>
<dbReference type="EMBL" id="DS178282">
    <property type="protein sequence ID" value="EFP82413.1"/>
    <property type="molecule type" value="Genomic_DNA"/>
</dbReference>
<feature type="compositionally biased region" description="Acidic residues" evidence="1">
    <location>
        <begin position="99"/>
        <end position="111"/>
    </location>
</feature>
<organism evidence="2 3">
    <name type="scientific">Puccinia graminis f. sp. tritici (strain CRL 75-36-700-3 / race SCCL)</name>
    <name type="common">Black stem rust fungus</name>
    <dbReference type="NCBI Taxonomy" id="418459"/>
    <lineage>
        <taxon>Eukaryota</taxon>
        <taxon>Fungi</taxon>
        <taxon>Dikarya</taxon>
        <taxon>Basidiomycota</taxon>
        <taxon>Pucciniomycotina</taxon>
        <taxon>Pucciniomycetes</taxon>
        <taxon>Pucciniales</taxon>
        <taxon>Pucciniaceae</taxon>
        <taxon>Puccinia</taxon>
    </lineage>
</organism>
<dbReference type="OrthoDB" id="2506885at2759"/>
<dbReference type="KEGG" id="pgr:PGTG_08369"/>
<dbReference type="InParanoid" id="E3KDH7"/>
<feature type="region of interest" description="Disordered" evidence="1">
    <location>
        <begin position="30"/>
        <end position="49"/>
    </location>
</feature>
<reference evidence="3" key="2">
    <citation type="journal article" date="2011" name="Proc. Natl. Acad. Sci. U.S.A.">
        <title>Obligate biotrophy features unraveled by the genomic analysis of rust fungi.</title>
        <authorList>
            <person name="Duplessis S."/>
            <person name="Cuomo C.A."/>
            <person name="Lin Y.-C."/>
            <person name="Aerts A."/>
            <person name="Tisserant E."/>
            <person name="Veneault-Fourrey C."/>
            <person name="Joly D.L."/>
            <person name="Hacquard S."/>
            <person name="Amselem J."/>
            <person name="Cantarel B.L."/>
            <person name="Chiu R."/>
            <person name="Coutinho P.M."/>
            <person name="Feau N."/>
            <person name="Field M."/>
            <person name="Frey P."/>
            <person name="Gelhaye E."/>
            <person name="Goldberg J."/>
            <person name="Grabherr M.G."/>
            <person name="Kodira C.D."/>
            <person name="Kohler A."/>
            <person name="Kuees U."/>
            <person name="Lindquist E.A."/>
            <person name="Lucas S.M."/>
            <person name="Mago R."/>
            <person name="Mauceli E."/>
            <person name="Morin E."/>
            <person name="Murat C."/>
            <person name="Pangilinan J.L."/>
            <person name="Park R."/>
            <person name="Pearson M."/>
            <person name="Quesneville H."/>
            <person name="Rouhier N."/>
            <person name="Sakthikumar S."/>
            <person name="Salamov A.A."/>
            <person name="Schmutz J."/>
            <person name="Selles B."/>
            <person name="Shapiro H."/>
            <person name="Tanguay P."/>
            <person name="Tuskan G.A."/>
            <person name="Henrissat B."/>
            <person name="Van de Peer Y."/>
            <person name="Rouze P."/>
            <person name="Ellis J.G."/>
            <person name="Dodds P.N."/>
            <person name="Schein J.E."/>
            <person name="Zhong S."/>
            <person name="Hamelin R.C."/>
            <person name="Grigoriev I.V."/>
            <person name="Szabo L.J."/>
            <person name="Martin F."/>
        </authorList>
    </citation>
    <scope>NUCLEOTIDE SEQUENCE [LARGE SCALE GENOMIC DNA]</scope>
    <source>
        <strain evidence="3">CRL 75-36-700-3 / race SCCL</strain>
    </source>
</reference>
<evidence type="ECO:0000313" key="2">
    <source>
        <dbReference type="EMBL" id="EFP82413.1"/>
    </source>
</evidence>
<evidence type="ECO:0000313" key="3">
    <source>
        <dbReference type="Proteomes" id="UP000008783"/>
    </source>
</evidence>
<dbReference type="HOGENOM" id="CLU_1152252_0_0_1"/>
<name>E3KDH7_PUCGT</name>
<accession>E3KDH7</accession>